<accession>A0AAW2XLK4</accession>
<dbReference type="Pfam" id="PF25597">
    <property type="entry name" value="SH3_retrovirus"/>
    <property type="match status" value="1"/>
</dbReference>
<dbReference type="Pfam" id="PF14244">
    <property type="entry name" value="Retrotran_gag_3"/>
    <property type="match status" value="1"/>
</dbReference>
<proteinExistence type="predicted"/>
<feature type="domain" description="Retroviral polymerase SH3-like" evidence="3">
    <location>
        <begin position="211"/>
        <end position="243"/>
    </location>
</feature>
<dbReference type="InterPro" id="IPR043502">
    <property type="entry name" value="DNA/RNA_pol_sf"/>
</dbReference>
<feature type="domain" description="Retrotransposon Copia-like N-terminal" evidence="2">
    <location>
        <begin position="31"/>
        <end position="74"/>
    </location>
</feature>
<evidence type="ECO:0000259" key="3">
    <source>
        <dbReference type="Pfam" id="PF25597"/>
    </source>
</evidence>
<reference evidence="4" key="2">
    <citation type="journal article" date="2024" name="Plant">
        <title>Genomic evolution and insights into agronomic trait innovations of Sesamum species.</title>
        <authorList>
            <person name="Miao H."/>
            <person name="Wang L."/>
            <person name="Qu L."/>
            <person name="Liu H."/>
            <person name="Sun Y."/>
            <person name="Le M."/>
            <person name="Wang Q."/>
            <person name="Wei S."/>
            <person name="Zheng Y."/>
            <person name="Lin W."/>
            <person name="Duan Y."/>
            <person name="Cao H."/>
            <person name="Xiong S."/>
            <person name="Wang X."/>
            <person name="Wei L."/>
            <person name="Li C."/>
            <person name="Ma Q."/>
            <person name="Ju M."/>
            <person name="Zhao R."/>
            <person name="Li G."/>
            <person name="Mu C."/>
            <person name="Tian Q."/>
            <person name="Mei H."/>
            <person name="Zhang T."/>
            <person name="Gao T."/>
            <person name="Zhang H."/>
        </authorList>
    </citation>
    <scope>NUCLEOTIDE SEQUENCE</scope>
    <source>
        <strain evidence="4">KEN1</strain>
    </source>
</reference>
<dbReference type="InterPro" id="IPR057670">
    <property type="entry name" value="SH3_retrovirus"/>
</dbReference>
<dbReference type="SUPFAM" id="SSF56672">
    <property type="entry name" value="DNA/RNA polymerases"/>
    <property type="match status" value="1"/>
</dbReference>
<evidence type="ECO:0000259" key="1">
    <source>
        <dbReference type="Pfam" id="PF07727"/>
    </source>
</evidence>
<dbReference type="CDD" id="cd09272">
    <property type="entry name" value="RNase_HI_RT_Ty1"/>
    <property type="match status" value="1"/>
</dbReference>
<comment type="caution">
    <text evidence="4">The sequence shown here is derived from an EMBL/GenBank/DDBJ whole genome shotgun (WGS) entry which is preliminary data.</text>
</comment>
<dbReference type="PANTHER" id="PTHR11439:SF465">
    <property type="entry name" value="REVERSE TRANSCRIPTASE TY1_COPIA-TYPE DOMAIN-CONTAINING PROTEIN"/>
    <property type="match status" value="1"/>
</dbReference>
<reference evidence="4" key="1">
    <citation type="submission" date="2020-06" db="EMBL/GenBank/DDBJ databases">
        <authorList>
            <person name="Li T."/>
            <person name="Hu X."/>
            <person name="Zhang T."/>
            <person name="Song X."/>
            <person name="Zhang H."/>
            <person name="Dai N."/>
            <person name="Sheng W."/>
            <person name="Hou X."/>
            <person name="Wei L."/>
        </authorList>
    </citation>
    <scope>NUCLEOTIDE SEQUENCE</scope>
    <source>
        <strain evidence="4">KEN1</strain>
        <tissue evidence="4">Leaf</tissue>
    </source>
</reference>
<evidence type="ECO:0000313" key="4">
    <source>
        <dbReference type="EMBL" id="KAL0453131.1"/>
    </source>
</evidence>
<feature type="domain" description="Reverse transcriptase Ty1/copia-type" evidence="1">
    <location>
        <begin position="365"/>
        <end position="605"/>
    </location>
</feature>
<name>A0AAW2XLK4_9LAMI</name>
<sequence>MASSSNTGSDGSNAGMRTAVEQATARNQSTEHSDLVMISAPFNGTNWLTWSRSVRIALEGNDKLGFVDGSCGKPLDGSAQLNNKAKLEEIEENQLIQFLMGLSEPYDSIRSQILVLDPLPSVNKAYSMVLRVERERQVNLEYADVGDSSAMLTRSQEFKGQKGPVRRRLPTDKRSMVCEYCHRSGHNKETCFKLHGVPDWYKDLNEQKKRGQKGNKLYNLDNGDIFTSRDVVFHESIFPFLTKDHTSLSDPGPILVPTHVLDNPPNCHTEFLAPETTIPSAYDHLPTSDNLRRSQRSSKPPVWLTNFDCNFSSDHIIHPSNITASHTDFLAALSTVQEPRCYTEAKGNTDWELAMRQELEALEKNNTWEIVLLPEGKKAIGSKWVFKVKLKPDGSVDRYKARLVAKGYNQVEGVDYIDRFSPVAKAVTVRFFLAVASSYNWPLHQIDINNAFLRGYLDEDIFMHAPDGYEVQSGMACKLKRSLYGLKQASRQWNLELTSKLLTHGFSQSSNDHCLFTKNTTHSLLALLVYVDDVLITCASEIEIPQVKAFLNDAFTIKDLGPAKYFLGLEIARSPSGTSITQHKFVRDIICDAGLLSTHSATTPLPQGLKLSSHTSSLLSDQEKYHRLVGRLLYLSFTRPDISFGVQQLSQFVHSPRAIHMEAALHLVRYLKSCPESGLFFPVSTPFTLTGYCDADWASCVDSRHSLMGYCIFLGGSLISWKTKKHTTVARSTAEAEYRSLGTTVCRNSHCCQSGLLRTHEIDCHLVRDKFKAGFILPQYVSGKLQLADMFTKSLSGPLLATSLSKLGLVSFPQVHLEGG</sequence>
<protein>
    <submittedName>
        <fullName evidence="4">Retrovirus-related Pol polyprotein from transposon RE1</fullName>
    </submittedName>
</protein>
<organism evidence="4">
    <name type="scientific">Sesamum latifolium</name>
    <dbReference type="NCBI Taxonomy" id="2727402"/>
    <lineage>
        <taxon>Eukaryota</taxon>
        <taxon>Viridiplantae</taxon>
        <taxon>Streptophyta</taxon>
        <taxon>Embryophyta</taxon>
        <taxon>Tracheophyta</taxon>
        <taxon>Spermatophyta</taxon>
        <taxon>Magnoliopsida</taxon>
        <taxon>eudicotyledons</taxon>
        <taxon>Gunneridae</taxon>
        <taxon>Pentapetalae</taxon>
        <taxon>asterids</taxon>
        <taxon>lamiids</taxon>
        <taxon>Lamiales</taxon>
        <taxon>Pedaliaceae</taxon>
        <taxon>Sesamum</taxon>
    </lineage>
</organism>
<dbReference type="EMBL" id="JACGWN010000004">
    <property type="protein sequence ID" value="KAL0453131.1"/>
    <property type="molecule type" value="Genomic_DNA"/>
</dbReference>
<gene>
    <name evidence="4" type="ORF">Slati_1291200</name>
</gene>
<evidence type="ECO:0000259" key="2">
    <source>
        <dbReference type="Pfam" id="PF14244"/>
    </source>
</evidence>
<dbReference type="Pfam" id="PF07727">
    <property type="entry name" value="RVT_2"/>
    <property type="match status" value="1"/>
</dbReference>
<dbReference type="InterPro" id="IPR029472">
    <property type="entry name" value="Copia-like_N"/>
</dbReference>
<dbReference type="InterPro" id="IPR013103">
    <property type="entry name" value="RVT_2"/>
</dbReference>
<dbReference type="AlphaFoldDB" id="A0AAW2XLK4"/>
<dbReference type="PANTHER" id="PTHR11439">
    <property type="entry name" value="GAG-POL-RELATED RETROTRANSPOSON"/>
    <property type="match status" value="1"/>
</dbReference>